<dbReference type="VEuPathDB" id="VectorBase:ISCP_014243"/>
<dbReference type="EnsemblMetazoa" id="ISCW024397-RA">
    <property type="protein sequence ID" value="ISCW024397-PA"/>
    <property type="gene ID" value="ISCW024397"/>
</dbReference>
<gene>
    <name evidence="1" type="ORF">IscW_ISCW024397</name>
</gene>
<organism>
    <name type="scientific">Ixodes scapularis</name>
    <name type="common">Black-legged tick</name>
    <name type="synonym">Deer tick</name>
    <dbReference type="NCBI Taxonomy" id="6945"/>
    <lineage>
        <taxon>Eukaryota</taxon>
        <taxon>Metazoa</taxon>
        <taxon>Ecdysozoa</taxon>
        <taxon>Arthropoda</taxon>
        <taxon>Chelicerata</taxon>
        <taxon>Arachnida</taxon>
        <taxon>Acari</taxon>
        <taxon>Parasitiformes</taxon>
        <taxon>Ixodida</taxon>
        <taxon>Ixodoidea</taxon>
        <taxon>Ixodidae</taxon>
        <taxon>Ixodinae</taxon>
        <taxon>Ixodes</taxon>
    </lineage>
</organism>
<protein>
    <submittedName>
        <fullName evidence="1 2">Uncharacterized protein</fullName>
    </submittedName>
</protein>
<reference evidence="1 3" key="1">
    <citation type="submission" date="2008-03" db="EMBL/GenBank/DDBJ databases">
        <title>Annotation of Ixodes scapularis.</title>
        <authorList>
            <consortium name="Ixodes scapularis Genome Project Consortium"/>
            <person name="Caler E."/>
            <person name="Hannick L.I."/>
            <person name="Bidwell S."/>
            <person name="Joardar V."/>
            <person name="Thiagarajan M."/>
            <person name="Amedeo P."/>
            <person name="Galinsky K.J."/>
            <person name="Schobel S."/>
            <person name="Inman J."/>
            <person name="Hostetler J."/>
            <person name="Miller J."/>
            <person name="Hammond M."/>
            <person name="Megy K."/>
            <person name="Lawson D."/>
            <person name="Kodira C."/>
            <person name="Sutton G."/>
            <person name="Meyer J."/>
            <person name="Hill C.A."/>
            <person name="Birren B."/>
            <person name="Nene V."/>
            <person name="Collins F."/>
            <person name="Alarcon-Chaidez F."/>
            <person name="Wikel S."/>
            <person name="Strausberg R."/>
        </authorList>
    </citation>
    <scope>NUCLEOTIDE SEQUENCE [LARGE SCALE GENOMIC DNA]</scope>
    <source>
        <strain evidence="3">Wikel</strain>
        <strain evidence="1">Wikel colony</strain>
    </source>
</reference>
<dbReference type="EMBL" id="ABJB010470515">
    <property type="status" value="NOT_ANNOTATED_CDS"/>
    <property type="molecule type" value="Genomic_DNA"/>
</dbReference>
<name>B7PMD0_IXOSC</name>
<evidence type="ECO:0000313" key="2">
    <source>
        <dbReference type="EnsemblMetazoa" id="ISCW024397-PA"/>
    </source>
</evidence>
<evidence type="ECO:0000313" key="1">
    <source>
        <dbReference type="EMBL" id="EEC07752.1"/>
    </source>
</evidence>
<feature type="non-terminal residue" evidence="1">
    <location>
        <position position="1"/>
    </location>
</feature>
<dbReference type="EMBL" id="DS746621">
    <property type="protein sequence ID" value="EEC07752.1"/>
    <property type="molecule type" value="Genomic_DNA"/>
</dbReference>
<dbReference type="PaxDb" id="6945-B7PMD0"/>
<sequence>ISLGMDASNEARHYHYVPVMKTLESMLTDKTVVHCLVFMPRPRQDSVYADFTDGEVFAKKQDCGHRKLSLILYQDAFEVANPLGPSRGTYKMLAVYLSLGNLPAFVRSQVDQQQLVLLCHEKDVRHFGSDAIFERLIQDLKTLEDEEILTNGCHYKVSLAF</sequence>
<keyword evidence="3" id="KW-1185">Reference proteome</keyword>
<dbReference type="Proteomes" id="UP000001555">
    <property type="component" value="Unassembled WGS sequence"/>
</dbReference>
<dbReference type="AlphaFoldDB" id="B7PMD0"/>
<dbReference type="VEuPathDB" id="VectorBase:ISCI024397"/>
<feature type="non-terminal residue" evidence="1">
    <location>
        <position position="161"/>
    </location>
</feature>
<proteinExistence type="predicted"/>
<reference evidence="2" key="2">
    <citation type="submission" date="2020-05" db="UniProtKB">
        <authorList>
            <consortium name="EnsemblMetazoa"/>
        </authorList>
    </citation>
    <scope>IDENTIFICATION</scope>
    <source>
        <strain evidence="2">wikel</strain>
    </source>
</reference>
<dbReference type="VEuPathDB" id="VectorBase:ISCW024397"/>
<dbReference type="OrthoDB" id="6437471at2759"/>
<dbReference type="HOGENOM" id="CLU_1631235_0_0_1"/>
<accession>B7PMD0</accession>
<evidence type="ECO:0000313" key="3">
    <source>
        <dbReference type="Proteomes" id="UP000001555"/>
    </source>
</evidence>
<dbReference type="InParanoid" id="B7PMD0"/>